<evidence type="ECO:0000313" key="4">
    <source>
        <dbReference type="RefSeq" id="XP_002735851.1"/>
    </source>
</evidence>
<feature type="signal peptide" evidence="2">
    <location>
        <begin position="1"/>
        <end position="19"/>
    </location>
</feature>
<dbReference type="RefSeq" id="XP_002735851.1">
    <property type="nucleotide sequence ID" value="XM_002735805.2"/>
</dbReference>
<gene>
    <name evidence="4" type="primary">LOC100375721</name>
</gene>
<dbReference type="Proteomes" id="UP000694865">
    <property type="component" value="Unplaced"/>
</dbReference>
<name>A0ABM0GRP7_SACKO</name>
<feature type="chain" id="PRO_5047158903" evidence="2">
    <location>
        <begin position="20"/>
        <end position="136"/>
    </location>
</feature>
<sequence length="136" mass="15170">MYIRAVMLVIGIGSVMVWADELPVPAQGARDGNEARQKSLPLTFVIPEETRAKMLNFSELSEIFRDLPQIKPGHWLKSNVTNSMKNSEDIVQQNTHNDSVQPIGQQAADQHERFDDAVGAQRPADQDVDADGDERD</sequence>
<feature type="region of interest" description="Disordered" evidence="1">
    <location>
        <begin position="86"/>
        <end position="136"/>
    </location>
</feature>
<keyword evidence="2" id="KW-0732">Signal</keyword>
<feature type="compositionally biased region" description="Polar residues" evidence="1">
    <location>
        <begin position="86"/>
        <end position="108"/>
    </location>
</feature>
<protein>
    <submittedName>
        <fullName evidence="4">Uncharacterized protein LOC100375721</fullName>
    </submittedName>
</protein>
<keyword evidence="3" id="KW-1185">Reference proteome</keyword>
<dbReference type="GeneID" id="100375721"/>
<proteinExistence type="predicted"/>
<evidence type="ECO:0000256" key="2">
    <source>
        <dbReference type="SAM" id="SignalP"/>
    </source>
</evidence>
<evidence type="ECO:0000313" key="3">
    <source>
        <dbReference type="Proteomes" id="UP000694865"/>
    </source>
</evidence>
<evidence type="ECO:0000256" key="1">
    <source>
        <dbReference type="SAM" id="MobiDB-lite"/>
    </source>
</evidence>
<organism evidence="3 4">
    <name type="scientific">Saccoglossus kowalevskii</name>
    <name type="common">Acorn worm</name>
    <dbReference type="NCBI Taxonomy" id="10224"/>
    <lineage>
        <taxon>Eukaryota</taxon>
        <taxon>Metazoa</taxon>
        <taxon>Hemichordata</taxon>
        <taxon>Enteropneusta</taxon>
        <taxon>Harrimaniidae</taxon>
        <taxon>Saccoglossus</taxon>
    </lineage>
</organism>
<feature type="compositionally biased region" description="Acidic residues" evidence="1">
    <location>
        <begin position="126"/>
        <end position="136"/>
    </location>
</feature>
<accession>A0ABM0GRP7</accession>
<reference evidence="4" key="1">
    <citation type="submission" date="2025-08" db="UniProtKB">
        <authorList>
            <consortium name="RefSeq"/>
        </authorList>
    </citation>
    <scope>IDENTIFICATION</scope>
    <source>
        <tissue evidence="4">Testes</tissue>
    </source>
</reference>